<evidence type="ECO:0000256" key="5">
    <source>
        <dbReference type="ARBA" id="ARBA00022618"/>
    </source>
</evidence>
<gene>
    <name evidence="11" type="primary">xerD</name>
    <name evidence="14" type="ordered locus">Bsel_2200</name>
</gene>
<organism evidence="14 15">
    <name type="scientific">Bacillus selenitireducens (strain ATCC 700615 / DSM 15326 / MLS10)</name>
    <dbReference type="NCBI Taxonomy" id="439292"/>
    <lineage>
        <taxon>Bacteria</taxon>
        <taxon>Bacillati</taxon>
        <taxon>Bacillota</taxon>
        <taxon>Bacilli</taxon>
        <taxon>Bacillales</taxon>
        <taxon>Bacillaceae</taxon>
        <taxon>Salisediminibacterium</taxon>
    </lineage>
</organism>
<dbReference type="InterPro" id="IPR011010">
    <property type="entry name" value="DNA_brk_join_enz"/>
</dbReference>
<dbReference type="Pfam" id="PF02899">
    <property type="entry name" value="Phage_int_SAM_1"/>
    <property type="match status" value="1"/>
</dbReference>
<evidence type="ECO:0000256" key="1">
    <source>
        <dbReference type="ARBA" id="ARBA00004496"/>
    </source>
</evidence>
<dbReference type="PANTHER" id="PTHR30349">
    <property type="entry name" value="PHAGE INTEGRASE-RELATED"/>
    <property type="match status" value="1"/>
</dbReference>
<feature type="domain" description="Tyr recombinase" evidence="12">
    <location>
        <begin position="107"/>
        <end position="290"/>
    </location>
</feature>
<evidence type="ECO:0000313" key="14">
    <source>
        <dbReference type="EMBL" id="ADH99704.1"/>
    </source>
</evidence>
<comment type="subunit">
    <text evidence="11">Forms a cyclic heterotetrameric complex composed of two molecules of XerC and two molecules of XerD.</text>
</comment>
<protein>
    <recommendedName>
        <fullName evidence="3 11">Tyrosine recombinase XerD</fullName>
    </recommendedName>
</protein>
<dbReference type="PROSITE" id="PS51900">
    <property type="entry name" value="CB"/>
    <property type="match status" value="1"/>
</dbReference>
<dbReference type="KEGG" id="bse:Bsel_2200"/>
<evidence type="ECO:0000256" key="9">
    <source>
        <dbReference type="ARBA" id="ARBA00023172"/>
    </source>
</evidence>
<dbReference type="InterPro" id="IPR011932">
    <property type="entry name" value="Recomb_XerD"/>
</dbReference>
<comment type="similarity">
    <text evidence="2 11">Belongs to the 'phage' integrase family. XerD subfamily.</text>
</comment>
<feature type="active site" evidence="11">
    <location>
        <position position="147"/>
    </location>
</feature>
<dbReference type="GO" id="GO:0009037">
    <property type="term" value="F:tyrosine-based site-specific recombinase activity"/>
    <property type="evidence" value="ECO:0007669"/>
    <property type="project" value="UniProtKB-UniRule"/>
</dbReference>
<name>D6XVG6_BACIE</name>
<feature type="active site" evidence="11">
    <location>
        <position position="242"/>
    </location>
</feature>
<dbReference type="Gene3D" id="1.10.443.10">
    <property type="entry name" value="Intergrase catalytic core"/>
    <property type="match status" value="1"/>
</dbReference>
<dbReference type="PROSITE" id="PS51898">
    <property type="entry name" value="TYR_RECOMBINASE"/>
    <property type="match status" value="1"/>
</dbReference>
<dbReference type="InterPro" id="IPR002104">
    <property type="entry name" value="Integrase_catalytic"/>
</dbReference>
<dbReference type="AlphaFoldDB" id="D6XVG6"/>
<dbReference type="InterPro" id="IPR013762">
    <property type="entry name" value="Integrase-like_cat_sf"/>
</dbReference>
<keyword evidence="15" id="KW-1185">Reference proteome</keyword>
<dbReference type="InterPro" id="IPR010998">
    <property type="entry name" value="Integrase_recombinase_N"/>
</dbReference>
<dbReference type="GO" id="GO:0003677">
    <property type="term" value="F:DNA binding"/>
    <property type="evidence" value="ECO:0007669"/>
    <property type="project" value="UniProtKB-UniRule"/>
</dbReference>
<dbReference type="SUPFAM" id="SSF56349">
    <property type="entry name" value="DNA breaking-rejoining enzymes"/>
    <property type="match status" value="1"/>
</dbReference>
<evidence type="ECO:0000256" key="2">
    <source>
        <dbReference type="ARBA" id="ARBA00010450"/>
    </source>
</evidence>
<dbReference type="InterPro" id="IPR004107">
    <property type="entry name" value="Integrase_SAM-like_N"/>
</dbReference>
<dbReference type="PANTHER" id="PTHR30349:SF81">
    <property type="entry name" value="TYROSINE RECOMBINASE XERC"/>
    <property type="match status" value="1"/>
</dbReference>
<evidence type="ECO:0000256" key="8">
    <source>
        <dbReference type="ARBA" id="ARBA00023125"/>
    </source>
</evidence>
<keyword evidence="4 11" id="KW-0963">Cytoplasm</keyword>
<feature type="active site" evidence="11">
    <location>
        <position position="268"/>
    </location>
</feature>
<dbReference type="NCBIfam" id="NF001399">
    <property type="entry name" value="PRK00283.1"/>
    <property type="match status" value="1"/>
</dbReference>
<dbReference type="Gene3D" id="1.10.150.130">
    <property type="match status" value="1"/>
</dbReference>
<dbReference type="NCBIfam" id="NF040815">
    <property type="entry name" value="recomb_XerA_Arch"/>
    <property type="match status" value="1"/>
</dbReference>
<dbReference type="GO" id="GO:0007059">
    <property type="term" value="P:chromosome segregation"/>
    <property type="evidence" value="ECO:0007669"/>
    <property type="project" value="UniProtKB-UniRule"/>
</dbReference>
<dbReference type="OrthoDB" id="9801717at2"/>
<evidence type="ECO:0000256" key="11">
    <source>
        <dbReference type="HAMAP-Rule" id="MF_01807"/>
    </source>
</evidence>
<sequence>MDRSIDTYTHYLSVEKGLSTKTIEAYAGDLSGYLTFLQDTYGIFSWKDVNKKHVLHYLQWMNQSGKASSSISRTLSAIKSLHVFLMLEKEMDENPAVHIERPRKPAILPKTLAISEVEALFSAAEGNRPIDIRTVAMLEVLYSTGMRVSELCALELKDLNLEMGFVKCTGKGNTERIIPLGEFATEAIRIYLDHARPVMMKDKEHHDLFVNHHGHRISRQGFWKLIRSLATKAGIQKEISPHTLRHSFATHLLENGADLRSVQEMLGHSDISTTQIYTHISQTRMRDVYRKHHPRA</sequence>
<keyword evidence="9 11" id="KW-0233">DNA recombination</keyword>
<dbReference type="HOGENOM" id="CLU_027562_9_6_9"/>
<dbReference type="InterPro" id="IPR044068">
    <property type="entry name" value="CB"/>
</dbReference>
<dbReference type="RefSeq" id="WP_013173126.1">
    <property type="nucleotide sequence ID" value="NC_014219.1"/>
</dbReference>
<keyword evidence="8 11" id="KW-0238">DNA-binding</keyword>
<accession>D6XVG6</accession>
<dbReference type="GO" id="GO:0005737">
    <property type="term" value="C:cytoplasm"/>
    <property type="evidence" value="ECO:0007669"/>
    <property type="project" value="UniProtKB-SubCell"/>
</dbReference>
<dbReference type="eggNOG" id="COG4974">
    <property type="taxonomic scope" value="Bacteria"/>
</dbReference>
<dbReference type="EMBL" id="CP001791">
    <property type="protein sequence ID" value="ADH99704.1"/>
    <property type="molecule type" value="Genomic_DNA"/>
</dbReference>
<evidence type="ECO:0000259" key="13">
    <source>
        <dbReference type="PROSITE" id="PS51900"/>
    </source>
</evidence>
<dbReference type="HAMAP" id="MF_01808">
    <property type="entry name" value="Recomb_XerC_XerD"/>
    <property type="match status" value="1"/>
</dbReference>
<evidence type="ECO:0000259" key="12">
    <source>
        <dbReference type="PROSITE" id="PS51898"/>
    </source>
</evidence>
<reference evidence="14" key="1">
    <citation type="submission" date="2009-10" db="EMBL/GenBank/DDBJ databases">
        <title>Complete sequence of Bacillus selenitireducens MLS10.</title>
        <authorList>
            <consortium name="US DOE Joint Genome Institute"/>
            <person name="Lucas S."/>
            <person name="Copeland A."/>
            <person name="Lapidus A."/>
            <person name="Glavina del Rio T."/>
            <person name="Dalin E."/>
            <person name="Tice H."/>
            <person name="Bruce D."/>
            <person name="Goodwin L."/>
            <person name="Pitluck S."/>
            <person name="Sims D."/>
            <person name="Brettin T."/>
            <person name="Detter J.C."/>
            <person name="Han C."/>
            <person name="Larimer F."/>
            <person name="Land M."/>
            <person name="Hauser L."/>
            <person name="Kyrpides N."/>
            <person name="Ovchinnikova G."/>
            <person name="Stolz J."/>
        </authorList>
    </citation>
    <scope>NUCLEOTIDE SEQUENCE [LARGE SCALE GENOMIC DNA]</scope>
    <source>
        <strain evidence="14">MLS10</strain>
    </source>
</reference>
<dbReference type="Pfam" id="PF00589">
    <property type="entry name" value="Phage_integrase"/>
    <property type="match status" value="1"/>
</dbReference>
<dbReference type="HAMAP" id="MF_01807">
    <property type="entry name" value="Recomb_XerD"/>
    <property type="match status" value="1"/>
</dbReference>
<evidence type="ECO:0000256" key="3">
    <source>
        <dbReference type="ARBA" id="ARBA00015810"/>
    </source>
</evidence>
<evidence type="ECO:0000256" key="6">
    <source>
        <dbReference type="ARBA" id="ARBA00022829"/>
    </source>
</evidence>
<keyword evidence="6 11" id="KW-0159">Chromosome partition</keyword>
<evidence type="ECO:0000313" key="15">
    <source>
        <dbReference type="Proteomes" id="UP000000271"/>
    </source>
</evidence>
<feature type="active site" description="O-(3'-phospho-DNA)-tyrosine intermediate" evidence="11">
    <location>
        <position position="277"/>
    </location>
</feature>
<dbReference type="GO" id="GO:0051301">
    <property type="term" value="P:cell division"/>
    <property type="evidence" value="ECO:0007669"/>
    <property type="project" value="UniProtKB-KW"/>
</dbReference>
<dbReference type="STRING" id="439292.Bsel_2200"/>
<evidence type="ECO:0000256" key="4">
    <source>
        <dbReference type="ARBA" id="ARBA00022490"/>
    </source>
</evidence>
<dbReference type="NCBIfam" id="TIGR02225">
    <property type="entry name" value="recomb_XerD"/>
    <property type="match status" value="1"/>
</dbReference>
<proteinExistence type="inferred from homology"/>
<evidence type="ECO:0000256" key="7">
    <source>
        <dbReference type="ARBA" id="ARBA00022908"/>
    </source>
</evidence>
<evidence type="ECO:0000256" key="10">
    <source>
        <dbReference type="ARBA" id="ARBA00023306"/>
    </source>
</evidence>
<comment type="subcellular location">
    <subcellularLocation>
        <location evidence="1 11">Cytoplasm</location>
    </subcellularLocation>
</comment>
<dbReference type="GO" id="GO:0006313">
    <property type="term" value="P:DNA transposition"/>
    <property type="evidence" value="ECO:0007669"/>
    <property type="project" value="UniProtKB-UniRule"/>
</dbReference>
<feature type="active site" evidence="11">
    <location>
        <position position="245"/>
    </location>
</feature>
<keyword evidence="10 11" id="KW-0131">Cell cycle</keyword>
<dbReference type="InterPro" id="IPR023009">
    <property type="entry name" value="Tyrosine_recombinase_XerC/XerD"/>
</dbReference>
<feature type="active site" evidence="11">
    <location>
        <position position="171"/>
    </location>
</feature>
<dbReference type="CDD" id="cd00798">
    <property type="entry name" value="INT_XerDC_C"/>
    <property type="match status" value="1"/>
</dbReference>
<keyword evidence="7 11" id="KW-0229">DNA integration</keyword>
<dbReference type="InterPro" id="IPR050090">
    <property type="entry name" value="Tyrosine_recombinase_XerCD"/>
</dbReference>
<dbReference type="Proteomes" id="UP000000271">
    <property type="component" value="Chromosome"/>
</dbReference>
<comment type="function">
    <text evidence="11">Site-specific tyrosine recombinase, which acts by catalyzing the cutting and rejoining of the recombining DNA molecules. The XerC-XerD complex is essential to convert dimers of the bacterial chromosome into monomers to permit their segregation at cell division. It also contributes to the segregational stability of plasmids.</text>
</comment>
<feature type="domain" description="Core-binding (CB)" evidence="13">
    <location>
        <begin position="1"/>
        <end position="86"/>
    </location>
</feature>
<keyword evidence="5 11" id="KW-0132">Cell division</keyword>